<organism evidence="12 13">
    <name type="scientific">Pseudomonas fluorescens</name>
    <dbReference type="NCBI Taxonomy" id="294"/>
    <lineage>
        <taxon>Bacteria</taxon>
        <taxon>Pseudomonadati</taxon>
        <taxon>Pseudomonadota</taxon>
        <taxon>Gammaproteobacteria</taxon>
        <taxon>Pseudomonadales</taxon>
        <taxon>Pseudomonadaceae</taxon>
        <taxon>Pseudomonas</taxon>
    </lineage>
</organism>
<evidence type="ECO:0000256" key="3">
    <source>
        <dbReference type="ARBA" id="ARBA00021495"/>
    </source>
</evidence>
<evidence type="ECO:0000256" key="8">
    <source>
        <dbReference type="ARBA" id="ARBA00022777"/>
    </source>
</evidence>
<gene>
    <name evidence="12" type="primary">cheA3</name>
    <name evidence="12" type="ORF">NCTC10038_05430</name>
</gene>
<dbReference type="Pfam" id="PF02518">
    <property type="entry name" value="HATPase_c"/>
    <property type="match status" value="1"/>
</dbReference>
<dbReference type="InterPro" id="IPR036097">
    <property type="entry name" value="HisK_dim/P_sf"/>
</dbReference>
<evidence type="ECO:0000256" key="7">
    <source>
        <dbReference type="ARBA" id="ARBA00022741"/>
    </source>
</evidence>
<dbReference type="SUPFAM" id="SSF47384">
    <property type="entry name" value="Homodimeric domain of signal transducing histidine kinase"/>
    <property type="match status" value="1"/>
</dbReference>
<keyword evidence="4" id="KW-0145">Chemotaxis</keyword>
<evidence type="ECO:0000313" key="13">
    <source>
        <dbReference type="Proteomes" id="UP000248640"/>
    </source>
</evidence>
<dbReference type="InterPro" id="IPR004105">
    <property type="entry name" value="CheA-like_dim"/>
</dbReference>
<dbReference type="GO" id="GO:0005524">
    <property type="term" value="F:ATP binding"/>
    <property type="evidence" value="ECO:0007669"/>
    <property type="project" value="UniProtKB-KW"/>
</dbReference>
<comment type="catalytic activity">
    <reaction evidence="1">
        <text>ATP + protein L-histidine = ADP + protein N-phospho-L-histidine.</text>
        <dbReference type="EC" id="2.7.13.3"/>
    </reaction>
</comment>
<dbReference type="AlphaFoldDB" id="A0A3M3XF89"/>
<dbReference type="PROSITE" id="PS50109">
    <property type="entry name" value="HIS_KIN"/>
    <property type="match status" value="1"/>
</dbReference>
<dbReference type="Pfam" id="PF01627">
    <property type="entry name" value="Hpt"/>
    <property type="match status" value="1"/>
</dbReference>
<comment type="function">
    <text evidence="11">Involved in the transmission of sensory signals from the chemoreceptors to the flagellar motors. CheA is autophosphorylated; it can transfer its phosphate group to either CheB or CheY.</text>
</comment>
<evidence type="ECO:0000256" key="6">
    <source>
        <dbReference type="ARBA" id="ARBA00022679"/>
    </source>
</evidence>
<dbReference type="Gene3D" id="2.30.30.40">
    <property type="entry name" value="SH3 Domains"/>
    <property type="match status" value="1"/>
</dbReference>
<dbReference type="GO" id="GO:0005737">
    <property type="term" value="C:cytoplasm"/>
    <property type="evidence" value="ECO:0007669"/>
    <property type="project" value="InterPro"/>
</dbReference>
<dbReference type="PANTHER" id="PTHR43395">
    <property type="entry name" value="SENSOR HISTIDINE KINASE CHEA"/>
    <property type="match status" value="1"/>
</dbReference>
<evidence type="ECO:0000256" key="1">
    <source>
        <dbReference type="ARBA" id="ARBA00000085"/>
    </source>
</evidence>
<dbReference type="FunFam" id="3.30.565.10:FF:000016">
    <property type="entry name" value="Chemotaxis protein CheA, putative"/>
    <property type="match status" value="1"/>
</dbReference>
<dbReference type="PRINTS" id="PR00344">
    <property type="entry name" value="BCTRLSENSOR"/>
</dbReference>
<evidence type="ECO:0000313" key="12">
    <source>
        <dbReference type="EMBL" id="SQF94631.1"/>
    </source>
</evidence>
<keyword evidence="5" id="KW-0597">Phosphoprotein</keyword>
<evidence type="ECO:0000256" key="11">
    <source>
        <dbReference type="ARBA" id="ARBA00035100"/>
    </source>
</evidence>
<keyword evidence="7" id="KW-0547">Nucleotide-binding</keyword>
<dbReference type="PANTHER" id="PTHR43395:SF10">
    <property type="entry name" value="CHEMOTAXIS PROTEIN CHEA"/>
    <property type="match status" value="1"/>
</dbReference>
<dbReference type="InterPro" id="IPR036890">
    <property type="entry name" value="HATPase_C_sf"/>
</dbReference>
<dbReference type="EMBL" id="LS483372">
    <property type="protein sequence ID" value="SQF94631.1"/>
    <property type="molecule type" value="Genomic_DNA"/>
</dbReference>
<dbReference type="SMART" id="SM01231">
    <property type="entry name" value="H-kinase_dim"/>
    <property type="match status" value="1"/>
</dbReference>
<keyword evidence="10" id="KW-0902">Two-component regulatory system</keyword>
<sequence>MAQPMNMDDVLQTFIAESRELLLQMEDALLQIEQSPHDMDTINGLFRVAHTIKGSAGLFGLMPIVEFTHVAESVLDRVRSLEVRVDEALSALFLDARDHIAQLIDLLAEDGNLDRLDEPLQVRGHRLVDRLALYLDASVATAAPAHQGPLSADAQDTQDAGPGHWHLSLRFGPDVLRNGMDPLAFLRYLSTLGRLLQTVTLFDALPPIASMNPETNYLGFELALASDASREVIDGAFDFVRDDALVQILAPHASVQTCRAHIDALPEGNDELLELLVRCASLTASQAVLVAQEGQPAAAEPRGELDALPDAAAPSIKAGKGTASNDGNLIRVDAAKLDQLINLVGELIIAGAGANLVAVRSGIGEMIEATSLLSRLVEEVRDSALTLRMVQIGATFTRFQRVVRDVSKELGKDIVLRIGGGETELDKTVVERIGDPLTHLVRNAMDHGIEAASTRLLRGKPEQGTVRLNAYHESGSIVIEVSDDGGGLAKDKILAKARERGLVAEGQVLPDKDILNLIFEPGFSTADQVSNLSGRGVGMDVVKRNITALRGSVSLESEEGLGTTVRIRLPLTLAIIDGFLIGVGKGSYVIPLNMVEECIELASGRDADAGYLDLRGDVLPILRLRDMFDVQEPAGSRENVVVVHYAGLRAGLVVDRLQGEFQTVIKPLGKVFGEAHGLGGFTILGNGAVALILDVPNLLGLVAKEANNRSIPSPQST</sequence>
<dbReference type="SUPFAM" id="SSF50341">
    <property type="entry name" value="CheW-like"/>
    <property type="match status" value="1"/>
</dbReference>
<dbReference type="InterPro" id="IPR036641">
    <property type="entry name" value="HPT_dom_sf"/>
</dbReference>
<dbReference type="Pfam" id="PF02895">
    <property type="entry name" value="H-kinase_dim"/>
    <property type="match status" value="1"/>
</dbReference>
<reference evidence="12 13" key="1">
    <citation type="submission" date="2018-06" db="EMBL/GenBank/DDBJ databases">
        <authorList>
            <consortium name="Pathogen Informatics"/>
            <person name="Doyle S."/>
        </authorList>
    </citation>
    <scope>NUCLEOTIDE SEQUENCE [LARGE SCALE GENOMIC DNA]</scope>
    <source>
        <strain evidence="12 13">NCTC10038</strain>
    </source>
</reference>
<accession>A0A3M3XF89</accession>
<dbReference type="GeneID" id="61635345"/>
<dbReference type="PROSITE" id="PS50851">
    <property type="entry name" value="CHEW"/>
    <property type="match status" value="1"/>
</dbReference>
<dbReference type="InterPro" id="IPR037006">
    <property type="entry name" value="CheA-like_homodim_sf"/>
</dbReference>
<dbReference type="InterPro" id="IPR003594">
    <property type="entry name" value="HATPase_dom"/>
</dbReference>
<dbReference type="SUPFAM" id="SSF55874">
    <property type="entry name" value="ATPase domain of HSP90 chaperone/DNA topoisomerase II/histidine kinase"/>
    <property type="match status" value="1"/>
</dbReference>
<keyword evidence="6 12" id="KW-0808">Transferase</keyword>
<dbReference type="InterPro" id="IPR005467">
    <property type="entry name" value="His_kinase_dom"/>
</dbReference>
<dbReference type="InterPro" id="IPR002545">
    <property type="entry name" value="CheW-lke_dom"/>
</dbReference>
<evidence type="ECO:0000256" key="2">
    <source>
        <dbReference type="ARBA" id="ARBA00012438"/>
    </source>
</evidence>
<evidence type="ECO:0000256" key="10">
    <source>
        <dbReference type="ARBA" id="ARBA00023012"/>
    </source>
</evidence>
<dbReference type="SMART" id="SM00073">
    <property type="entry name" value="HPT"/>
    <property type="match status" value="1"/>
</dbReference>
<name>A0A3M3XF89_PSEFL</name>
<dbReference type="Gene3D" id="3.30.565.10">
    <property type="entry name" value="Histidine kinase-like ATPase, C-terminal domain"/>
    <property type="match status" value="1"/>
</dbReference>
<dbReference type="InterPro" id="IPR008207">
    <property type="entry name" value="Sig_transdc_His_kin_Hpt_dom"/>
</dbReference>
<dbReference type="Gene3D" id="1.10.287.560">
    <property type="entry name" value="Histidine kinase CheA-like, homodimeric domain"/>
    <property type="match status" value="1"/>
</dbReference>
<dbReference type="EC" id="2.7.13.3" evidence="2"/>
<dbReference type="InterPro" id="IPR036061">
    <property type="entry name" value="CheW-like_dom_sf"/>
</dbReference>
<dbReference type="SMART" id="SM00387">
    <property type="entry name" value="HATPase_c"/>
    <property type="match status" value="1"/>
</dbReference>
<dbReference type="InterPro" id="IPR051315">
    <property type="entry name" value="Bact_Chemotaxis_CheA"/>
</dbReference>
<evidence type="ECO:0000256" key="5">
    <source>
        <dbReference type="ARBA" id="ARBA00022553"/>
    </source>
</evidence>
<dbReference type="Gene3D" id="1.20.120.160">
    <property type="entry name" value="HPT domain"/>
    <property type="match status" value="1"/>
</dbReference>
<dbReference type="RefSeq" id="WP_151239808.1">
    <property type="nucleotide sequence ID" value="NZ_CBCRXZ010000007.1"/>
</dbReference>
<dbReference type="SUPFAM" id="SSF47226">
    <property type="entry name" value="Histidine-containing phosphotransfer domain, HPT domain"/>
    <property type="match status" value="1"/>
</dbReference>
<dbReference type="SMART" id="SM00260">
    <property type="entry name" value="CheW"/>
    <property type="match status" value="1"/>
</dbReference>
<evidence type="ECO:0000256" key="4">
    <source>
        <dbReference type="ARBA" id="ARBA00022500"/>
    </source>
</evidence>
<keyword evidence="8" id="KW-0418">Kinase</keyword>
<proteinExistence type="predicted"/>
<dbReference type="GO" id="GO:0006935">
    <property type="term" value="P:chemotaxis"/>
    <property type="evidence" value="ECO:0007669"/>
    <property type="project" value="UniProtKB-KW"/>
</dbReference>
<dbReference type="GO" id="GO:0000155">
    <property type="term" value="F:phosphorelay sensor kinase activity"/>
    <property type="evidence" value="ECO:0007669"/>
    <property type="project" value="InterPro"/>
</dbReference>
<dbReference type="Proteomes" id="UP000248640">
    <property type="component" value="Chromosome 1"/>
</dbReference>
<dbReference type="InterPro" id="IPR004358">
    <property type="entry name" value="Sig_transdc_His_kin-like_C"/>
</dbReference>
<protein>
    <recommendedName>
        <fullName evidence="3">Chemotaxis protein CheA</fullName>
        <ecNumber evidence="2">2.7.13.3</ecNumber>
    </recommendedName>
</protein>
<dbReference type="PROSITE" id="PS50894">
    <property type="entry name" value="HPT"/>
    <property type="match status" value="1"/>
</dbReference>
<dbReference type="CDD" id="cd00088">
    <property type="entry name" value="HPT"/>
    <property type="match status" value="1"/>
</dbReference>
<dbReference type="Pfam" id="PF01584">
    <property type="entry name" value="CheW"/>
    <property type="match status" value="1"/>
</dbReference>
<keyword evidence="9" id="KW-0067">ATP-binding</keyword>
<evidence type="ECO:0000256" key="9">
    <source>
        <dbReference type="ARBA" id="ARBA00022840"/>
    </source>
</evidence>
<dbReference type="CDD" id="cd16916">
    <property type="entry name" value="HATPase_CheA-like"/>
    <property type="match status" value="1"/>
</dbReference>